<dbReference type="EMBL" id="SNXY01000009">
    <property type="protein sequence ID" value="TDP83524.1"/>
    <property type="molecule type" value="Genomic_DNA"/>
</dbReference>
<reference evidence="3 4" key="1">
    <citation type="submission" date="2019-03" db="EMBL/GenBank/DDBJ databases">
        <title>Genomic Encyclopedia of Type Strains, Phase IV (KMG-IV): sequencing the most valuable type-strain genomes for metagenomic binning, comparative biology and taxonomic classification.</title>
        <authorList>
            <person name="Goeker M."/>
        </authorList>
    </citation>
    <scope>NUCLEOTIDE SEQUENCE [LARGE SCALE GENOMIC DNA]</scope>
    <source>
        <strain evidence="3 4">DSM 102969</strain>
    </source>
</reference>
<dbReference type="InterPro" id="IPR005530">
    <property type="entry name" value="SPW"/>
</dbReference>
<protein>
    <submittedName>
        <fullName evidence="3">SPW repeat-containing protein</fullName>
    </submittedName>
</protein>
<feature type="domain" description="SPW repeat-containing integral membrane" evidence="2">
    <location>
        <begin position="13"/>
        <end position="105"/>
    </location>
</feature>
<feature type="transmembrane region" description="Helical" evidence="1">
    <location>
        <begin position="12"/>
        <end position="31"/>
    </location>
</feature>
<feature type="transmembrane region" description="Helical" evidence="1">
    <location>
        <begin position="91"/>
        <end position="113"/>
    </location>
</feature>
<keyword evidence="1" id="KW-0812">Transmembrane</keyword>
<accession>A0A4R6RBV4</accession>
<gene>
    <name evidence="3" type="ORF">EDD54_3486</name>
</gene>
<keyword evidence="4" id="KW-1185">Reference proteome</keyword>
<name>A0A4R6RBV4_9HYPH</name>
<dbReference type="AlphaFoldDB" id="A0A4R6RBV4"/>
<feature type="transmembrane region" description="Helical" evidence="1">
    <location>
        <begin position="66"/>
        <end position="85"/>
    </location>
</feature>
<proteinExistence type="predicted"/>
<organism evidence="3 4">
    <name type="scientific">Oharaeibacter diazotrophicus</name>
    <dbReference type="NCBI Taxonomy" id="1920512"/>
    <lineage>
        <taxon>Bacteria</taxon>
        <taxon>Pseudomonadati</taxon>
        <taxon>Pseudomonadota</taxon>
        <taxon>Alphaproteobacteria</taxon>
        <taxon>Hyphomicrobiales</taxon>
        <taxon>Pleomorphomonadaceae</taxon>
        <taxon>Oharaeibacter</taxon>
    </lineage>
</organism>
<keyword evidence="1" id="KW-0472">Membrane</keyword>
<dbReference type="Proteomes" id="UP000294547">
    <property type="component" value="Unassembled WGS sequence"/>
</dbReference>
<evidence type="ECO:0000313" key="4">
    <source>
        <dbReference type="Proteomes" id="UP000294547"/>
    </source>
</evidence>
<evidence type="ECO:0000259" key="2">
    <source>
        <dbReference type="Pfam" id="PF03779"/>
    </source>
</evidence>
<evidence type="ECO:0000313" key="3">
    <source>
        <dbReference type="EMBL" id="TDP83524.1"/>
    </source>
</evidence>
<dbReference type="Pfam" id="PF03779">
    <property type="entry name" value="SPW"/>
    <property type="match status" value="1"/>
</dbReference>
<keyword evidence="1" id="KW-1133">Transmembrane helix</keyword>
<dbReference type="RefSeq" id="WP_126538543.1">
    <property type="nucleotide sequence ID" value="NZ_BSPM01000009.1"/>
</dbReference>
<feature type="transmembrane region" description="Helical" evidence="1">
    <location>
        <begin position="37"/>
        <end position="54"/>
    </location>
</feature>
<sequence length="123" mass="12451">MQASKSTQRTVVRVLAALAGTALLFSPFVLGLTAATAAAWSAWAIGFAIFAGNMSMAVDDRRRPDVANLALGAAAIVAPSLAGFSDEPGALWIHGVTGLATLSLGAYALWALVAPRRGAAEAA</sequence>
<evidence type="ECO:0000256" key="1">
    <source>
        <dbReference type="SAM" id="Phobius"/>
    </source>
</evidence>
<comment type="caution">
    <text evidence="3">The sequence shown here is derived from an EMBL/GenBank/DDBJ whole genome shotgun (WGS) entry which is preliminary data.</text>
</comment>